<evidence type="ECO:0000256" key="1">
    <source>
        <dbReference type="SAM" id="Coils"/>
    </source>
</evidence>
<accession>A0ABV5GC51</accession>
<keyword evidence="1" id="KW-0175">Coiled coil</keyword>
<comment type="caution">
    <text evidence="3">The sequence shown here is derived from an EMBL/GenBank/DDBJ whole genome shotgun (WGS) entry which is preliminary data.</text>
</comment>
<feature type="signal peptide" evidence="2">
    <location>
        <begin position="1"/>
        <end position="22"/>
    </location>
</feature>
<gene>
    <name evidence="3" type="ORF">ACFFUU_03720</name>
</gene>
<evidence type="ECO:0000313" key="3">
    <source>
        <dbReference type="EMBL" id="MFB9088700.1"/>
    </source>
</evidence>
<dbReference type="EMBL" id="JBHMFB010000010">
    <property type="protein sequence ID" value="MFB9088700.1"/>
    <property type="molecule type" value="Genomic_DNA"/>
</dbReference>
<proteinExistence type="predicted"/>
<evidence type="ECO:0000313" key="4">
    <source>
        <dbReference type="Proteomes" id="UP001589576"/>
    </source>
</evidence>
<organism evidence="3 4">
    <name type="scientific">Flavobacterium paronense</name>
    <dbReference type="NCBI Taxonomy" id="1392775"/>
    <lineage>
        <taxon>Bacteria</taxon>
        <taxon>Pseudomonadati</taxon>
        <taxon>Bacteroidota</taxon>
        <taxon>Flavobacteriia</taxon>
        <taxon>Flavobacteriales</taxon>
        <taxon>Flavobacteriaceae</taxon>
        <taxon>Flavobacterium</taxon>
    </lineage>
</organism>
<protein>
    <submittedName>
        <fullName evidence="3">Uncharacterized protein</fullName>
    </submittedName>
</protein>
<evidence type="ECO:0000256" key="2">
    <source>
        <dbReference type="SAM" id="SignalP"/>
    </source>
</evidence>
<keyword evidence="4" id="KW-1185">Reference proteome</keyword>
<dbReference type="RefSeq" id="WP_290285959.1">
    <property type="nucleotide sequence ID" value="NZ_JAUFQN010000019.1"/>
</dbReference>
<dbReference type="Proteomes" id="UP001589576">
    <property type="component" value="Unassembled WGS sequence"/>
</dbReference>
<keyword evidence="2" id="KW-0732">Signal</keyword>
<name>A0ABV5GC51_9FLAO</name>
<feature type="coiled-coil region" evidence="1">
    <location>
        <begin position="85"/>
        <end position="112"/>
    </location>
</feature>
<reference evidence="3 4" key="1">
    <citation type="submission" date="2024-09" db="EMBL/GenBank/DDBJ databases">
        <authorList>
            <person name="Sun Q."/>
            <person name="Mori K."/>
        </authorList>
    </citation>
    <scope>NUCLEOTIDE SEQUENCE [LARGE SCALE GENOMIC DNA]</scope>
    <source>
        <strain evidence="3 4">CECT 8460</strain>
    </source>
</reference>
<sequence length="156" mass="18185">MKPITKNSSFILILFLLMLTCAKETEETNTNINEKIFKNEKVDAKTAMADWLKFNSTADNLLAITTTNLKSLQAKSEKALDKMEKEALTDSYKQTKNQFIELKNRLEKENIVFKKDLTTYNKQTEIKYHTFKNLFLHDILELNNNLEDILDEINSN</sequence>
<feature type="chain" id="PRO_5045375987" evidence="2">
    <location>
        <begin position="23"/>
        <end position="156"/>
    </location>
</feature>